<dbReference type="Proteomes" id="UP001497482">
    <property type="component" value="Chromosome 21"/>
</dbReference>
<evidence type="ECO:0000313" key="2">
    <source>
        <dbReference type="EMBL" id="CAL1596328.1"/>
    </source>
</evidence>
<gene>
    <name evidence="2" type="ORF">KC01_LOCUS25028</name>
</gene>
<sequence>MSTPWSGPAPVDPDPCGPRPLWTQTPVDPDPCEPGPHADPDPCGSGPLWTRTPVADGRLRAEAAHDTHSPQTHSPSLQIINNAQARRSMWAAGGGEVRRKGGR</sequence>
<reference evidence="2 3" key="1">
    <citation type="submission" date="2024-04" db="EMBL/GenBank/DDBJ databases">
        <authorList>
            <person name="Waldvogel A.-M."/>
            <person name="Schoenle A."/>
        </authorList>
    </citation>
    <scope>NUCLEOTIDE SEQUENCE [LARGE SCALE GENOMIC DNA]</scope>
</reference>
<keyword evidence="3" id="KW-1185">Reference proteome</keyword>
<dbReference type="EMBL" id="OZ035843">
    <property type="protein sequence ID" value="CAL1596328.1"/>
    <property type="molecule type" value="Genomic_DNA"/>
</dbReference>
<evidence type="ECO:0000256" key="1">
    <source>
        <dbReference type="SAM" id="MobiDB-lite"/>
    </source>
</evidence>
<feature type="region of interest" description="Disordered" evidence="1">
    <location>
        <begin position="1"/>
        <end position="85"/>
    </location>
</feature>
<evidence type="ECO:0000313" key="3">
    <source>
        <dbReference type="Proteomes" id="UP001497482"/>
    </source>
</evidence>
<feature type="compositionally biased region" description="Polar residues" evidence="1">
    <location>
        <begin position="69"/>
        <end position="85"/>
    </location>
</feature>
<name>A0AAV2L6S1_KNICA</name>
<accession>A0AAV2L6S1</accession>
<proteinExistence type="predicted"/>
<dbReference type="AlphaFoldDB" id="A0AAV2L6S1"/>
<organism evidence="2 3">
    <name type="scientific">Knipowitschia caucasica</name>
    <name type="common">Caucasian dwarf goby</name>
    <name type="synonym">Pomatoschistus caucasicus</name>
    <dbReference type="NCBI Taxonomy" id="637954"/>
    <lineage>
        <taxon>Eukaryota</taxon>
        <taxon>Metazoa</taxon>
        <taxon>Chordata</taxon>
        <taxon>Craniata</taxon>
        <taxon>Vertebrata</taxon>
        <taxon>Euteleostomi</taxon>
        <taxon>Actinopterygii</taxon>
        <taxon>Neopterygii</taxon>
        <taxon>Teleostei</taxon>
        <taxon>Neoteleostei</taxon>
        <taxon>Acanthomorphata</taxon>
        <taxon>Gobiaria</taxon>
        <taxon>Gobiiformes</taxon>
        <taxon>Gobioidei</taxon>
        <taxon>Gobiidae</taxon>
        <taxon>Gobiinae</taxon>
        <taxon>Knipowitschia</taxon>
    </lineage>
</organism>
<protein>
    <submittedName>
        <fullName evidence="2">Uncharacterized protein</fullName>
    </submittedName>
</protein>
<feature type="compositionally biased region" description="Basic and acidic residues" evidence="1">
    <location>
        <begin position="57"/>
        <end position="68"/>
    </location>
</feature>